<sequence>MKPMMAVGSGSPVGAMIVVSPIERKLMGRLTTCATAAKMTLITRMMPRAGQKRRRVRVHERDSAWRIVACSTMMAAGTSRSLIISHHVRGMAARMTRIVSRIAAGGAAIAMPMIPSTTTATTATIARTTSSE</sequence>
<protein>
    <submittedName>
        <fullName evidence="1">Uncharacterized protein</fullName>
    </submittedName>
</protein>
<dbReference type="EMBL" id="JYJA01000028">
    <property type="protein sequence ID" value="KJL44053.1"/>
    <property type="molecule type" value="Genomic_DNA"/>
</dbReference>
<name>A0A0M2HIB6_MICTR</name>
<evidence type="ECO:0000313" key="1">
    <source>
        <dbReference type="EMBL" id="KJL44053.1"/>
    </source>
</evidence>
<keyword evidence="2" id="KW-1185">Reference proteome</keyword>
<organism evidence="1 2">
    <name type="scientific">Microbacterium trichothecenolyticum</name>
    <name type="common">Aureobacterium trichothecenolyticum</name>
    <dbReference type="NCBI Taxonomy" id="69370"/>
    <lineage>
        <taxon>Bacteria</taxon>
        <taxon>Bacillati</taxon>
        <taxon>Actinomycetota</taxon>
        <taxon>Actinomycetes</taxon>
        <taxon>Micrococcales</taxon>
        <taxon>Microbacteriaceae</taxon>
        <taxon>Microbacterium</taxon>
    </lineage>
</organism>
<evidence type="ECO:0000313" key="2">
    <source>
        <dbReference type="Proteomes" id="UP000034098"/>
    </source>
</evidence>
<comment type="caution">
    <text evidence="1">The sequence shown here is derived from an EMBL/GenBank/DDBJ whole genome shotgun (WGS) entry which is preliminary data.</text>
</comment>
<gene>
    <name evidence="1" type="ORF">RS82_01013</name>
</gene>
<dbReference type="Proteomes" id="UP000034098">
    <property type="component" value="Unassembled WGS sequence"/>
</dbReference>
<dbReference type="AlphaFoldDB" id="A0A0M2HIB6"/>
<reference evidence="1 2" key="1">
    <citation type="submission" date="2015-02" db="EMBL/GenBank/DDBJ databases">
        <title>Draft genome sequences of ten Microbacterium spp. with emphasis on heavy metal contaminated environments.</title>
        <authorList>
            <person name="Corretto E."/>
        </authorList>
    </citation>
    <scope>NUCLEOTIDE SEQUENCE [LARGE SCALE GENOMIC DNA]</scope>
    <source>
        <strain evidence="1 2">DSM 8608</strain>
    </source>
</reference>
<accession>A0A0M2HIB6</accession>
<proteinExistence type="predicted"/>